<dbReference type="Proteomes" id="UP000190813">
    <property type="component" value="Unassembled WGS sequence"/>
</dbReference>
<evidence type="ECO:0000313" key="3">
    <source>
        <dbReference type="EMBL" id="OPC63490.1"/>
    </source>
</evidence>
<dbReference type="InterPro" id="IPR008927">
    <property type="entry name" value="6-PGluconate_DH-like_C_sf"/>
</dbReference>
<dbReference type="AlphaFoldDB" id="A0A1T3MGT2"/>
<dbReference type="InterPro" id="IPR036291">
    <property type="entry name" value="NAD(P)-bd_dom_sf"/>
</dbReference>
<organism evidence="3 4">
    <name type="scientific">Elizabethkingia occulta</name>
    <dbReference type="NCBI Taxonomy" id="1867263"/>
    <lineage>
        <taxon>Bacteria</taxon>
        <taxon>Pseudomonadati</taxon>
        <taxon>Bacteroidota</taxon>
        <taxon>Flavobacteriia</taxon>
        <taxon>Flavobacteriales</taxon>
        <taxon>Weeksellaceae</taxon>
        <taxon>Elizabethkingia</taxon>
    </lineage>
</organism>
<comment type="caution">
    <text evidence="3">The sequence shown here is derived from an EMBL/GenBank/DDBJ whole genome shotgun (WGS) entry which is preliminary data.</text>
</comment>
<dbReference type="Gene3D" id="3.40.50.720">
    <property type="entry name" value="NAD(P)-binding Rossmann-like Domain"/>
    <property type="match status" value="1"/>
</dbReference>
<dbReference type="RefSeq" id="WP_078772135.1">
    <property type="nucleotide sequence ID" value="NZ_CBCSBR010000001.1"/>
</dbReference>
<reference evidence="3 4" key="1">
    <citation type="submission" date="2016-06" db="EMBL/GenBank/DDBJ databases">
        <title>Revisiting the taxonomy of the Elizabethkingia Genus based on Whole-Genome Sequencing, Optical Mapping, and MALDI-TOF.</title>
        <authorList>
            <person name="Nicholson A.C."/>
        </authorList>
    </citation>
    <scope>NUCLEOTIDE SEQUENCE [LARGE SCALE GENOMIC DNA]</scope>
    <source>
        <strain evidence="3 4">G4070</strain>
    </source>
</reference>
<dbReference type="SUPFAM" id="SSF51735">
    <property type="entry name" value="NAD(P)-binding Rossmann-fold domains"/>
    <property type="match status" value="1"/>
</dbReference>
<dbReference type="Gene3D" id="1.10.1040.20">
    <property type="entry name" value="ProC-like, C-terminal domain"/>
    <property type="match status" value="1"/>
</dbReference>
<name>A0A1T3MGT2_9FLAO</name>
<dbReference type="PANTHER" id="PTHR40459:SF1">
    <property type="entry name" value="CONSERVED HYPOTHETICAL ALANINE AND LEUCINE RICH PROTEIN"/>
    <property type="match status" value="1"/>
</dbReference>
<dbReference type="InterPro" id="IPR037108">
    <property type="entry name" value="TM1727-like_C_sf"/>
</dbReference>
<evidence type="ECO:0000259" key="2">
    <source>
        <dbReference type="Pfam" id="PF10728"/>
    </source>
</evidence>
<dbReference type="InterPro" id="IPR018931">
    <property type="entry name" value="DUF2520"/>
</dbReference>
<dbReference type="Pfam" id="PF10728">
    <property type="entry name" value="DUF2520"/>
    <property type="match status" value="1"/>
</dbReference>
<dbReference type="InterPro" id="IPR028939">
    <property type="entry name" value="P5C_Rdtase_cat_N"/>
</dbReference>
<accession>A0A1T3MGT2</accession>
<dbReference type="PANTHER" id="PTHR40459">
    <property type="entry name" value="CONSERVED HYPOTHETICAL ALANINE AND LEUCINE RICH PROTEIN"/>
    <property type="match status" value="1"/>
</dbReference>
<sequence>MTTVIIGSGNVAWHMAKAFKEAGIDLIQLYGRNEKDLKKLSEEINVEYSTENLKQADFYLICTSDKAIAEVSKKIPYEQALIAHTSGSLSRDVLEGPYRKASFYPLQTFSKNRKLDYSKIPLFVDAGWESDNILLTDLANKISTNVMRINHEQRKQMHLSAVFACNFVNHLYAQAEIICKQNDIPFNYLLPLIEETADKIKTISPKDAQTGPAVRNDQNVIRFQENLIDNDNQLNIYKILTESITKMYEL</sequence>
<evidence type="ECO:0000259" key="1">
    <source>
        <dbReference type="Pfam" id="PF03807"/>
    </source>
</evidence>
<feature type="domain" description="Pyrroline-5-carboxylate reductase catalytic N-terminal" evidence="1">
    <location>
        <begin position="4"/>
        <end position="75"/>
    </location>
</feature>
<keyword evidence="4" id="KW-1185">Reference proteome</keyword>
<protein>
    <submittedName>
        <fullName evidence="3">NADP oxidoreductase</fullName>
    </submittedName>
</protein>
<feature type="domain" description="DUF2520" evidence="2">
    <location>
        <begin position="121"/>
        <end position="244"/>
    </location>
</feature>
<proteinExistence type="predicted"/>
<dbReference type="SUPFAM" id="SSF48179">
    <property type="entry name" value="6-phosphogluconate dehydrogenase C-terminal domain-like"/>
    <property type="match status" value="1"/>
</dbReference>
<dbReference type="EMBL" id="MAHX01000016">
    <property type="protein sequence ID" value="OPC63490.1"/>
    <property type="molecule type" value="Genomic_DNA"/>
</dbReference>
<dbReference type="Pfam" id="PF03807">
    <property type="entry name" value="F420_oxidored"/>
    <property type="match status" value="1"/>
</dbReference>
<evidence type="ECO:0000313" key="4">
    <source>
        <dbReference type="Proteomes" id="UP000190813"/>
    </source>
</evidence>
<gene>
    <name evidence="3" type="ORF">BAZ10_05230</name>
</gene>